<proteinExistence type="predicted"/>
<gene>
    <name evidence="3" type="ORF">RDB_LOCUS59178</name>
</gene>
<protein>
    <recommendedName>
        <fullName evidence="2">G domain-containing protein</fullName>
    </recommendedName>
</protein>
<name>A0A8H3DXA5_9AGAM</name>
<feature type="domain" description="G" evidence="2">
    <location>
        <begin position="69"/>
        <end position="128"/>
    </location>
</feature>
<evidence type="ECO:0000313" key="3">
    <source>
        <dbReference type="EMBL" id="CAE7125123.1"/>
    </source>
</evidence>
<dbReference type="EMBL" id="CAJNJQ010001182">
    <property type="protein sequence ID" value="CAE7125123.1"/>
    <property type="molecule type" value="Genomic_DNA"/>
</dbReference>
<accession>A0A8H3DXA5</accession>
<feature type="compositionally biased region" description="Pro residues" evidence="1">
    <location>
        <begin position="26"/>
        <end position="39"/>
    </location>
</feature>
<sequence>MVHIGSSDSDSSTTPTGSTMKRPLSPDLPPPPPPPPPPEKPIHTATSREAERLPPKATQPHQTRDDTIRVLILGKSGSGKTHLLRTLCQDPKRPLAGLVCEPTREPCSNKVNMGEARLELIDTPGFDNMSMSDTEVFTKIADYLLQPDRVKIGITGIVYVHRAGEVVQSKSLSRIFQVLADIFLQDIGISRLTVLEVQVGVQRVAYPTFLDELQNRSSASAFTRLWQSGAKVSRSPDRNGFIKILRGYIPETPIVLPIQLNASHGSLADLTPRIEQALGYLEQESVQTLLRNREHTLQETYESELTHQRESQSLLKQQLKEAELGYSSLRSQLQLQENVEQSEVVQALNDLNRMIDDIGRSISAYLADTYVAHTFSRDPADVTALDSVNLSALKTLLGHVDGKPSMIMSSDGKGMHIENFFDFAIRHMICRYLTRAIFRPFHPAISSDLNQVLTETYENIRKEAPQVIAGKWRSDTFKNIYKDDEDKQRQHINDHFENLMGSRLMPLATYVFGRKIRFTEEYSDRLYLLMEMAWILNSKLKASVIMLGDFVYTSYFPRSQFYPTLVEEFEPNPRHPKPLTVLGTLALGLLAQRAVGGGDQVEEKVVSKATVLTNNAFV</sequence>
<evidence type="ECO:0000256" key="1">
    <source>
        <dbReference type="SAM" id="MobiDB-lite"/>
    </source>
</evidence>
<dbReference type="InterPro" id="IPR006073">
    <property type="entry name" value="GTP-bd"/>
</dbReference>
<dbReference type="InterPro" id="IPR027417">
    <property type="entry name" value="P-loop_NTPase"/>
</dbReference>
<reference evidence="3" key="1">
    <citation type="submission" date="2021-01" db="EMBL/GenBank/DDBJ databases">
        <authorList>
            <person name="Kaushik A."/>
        </authorList>
    </citation>
    <scope>NUCLEOTIDE SEQUENCE</scope>
    <source>
        <strain evidence="3">AG5</strain>
    </source>
</reference>
<dbReference type="SUPFAM" id="SSF52540">
    <property type="entry name" value="P-loop containing nucleoside triphosphate hydrolases"/>
    <property type="match status" value="1"/>
</dbReference>
<feature type="region of interest" description="Disordered" evidence="1">
    <location>
        <begin position="1"/>
        <end position="67"/>
    </location>
</feature>
<feature type="compositionally biased region" description="Low complexity" evidence="1">
    <location>
        <begin position="1"/>
        <end position="25"/>
    </location>
</feature>
<feature type="compositionally biased region" description="Basic and acidic residues" evidence="1">
    <location>
        <begin position="40"/>
        <end position="54"/>
    </location>
</feature>
<dbReference type="Pfam" id="PF01926">
    <property type="entry name" value="MMR_HSR1"/>
    <property type="match status" value="1"/>
</dbReference>
<comment type="caution">
    <text evidence="3">The sequence shown here is derived from an EMBL/GenBank/DDBJ whole genome shotgun (WGS) entry which is preliminary data.</text>
</comment>
<dbReference type="AlphaFoldDB" id="A0A8H3DXA5"/>
<organism evidence="3 4">
    <name type="scientific">Rhizoctonia solani</name>
    <dbReference type="NCBI Taxonomy" id="456999"/>
    <lineage>
        <taxon>Eukaryota</taxon>
        <taxon>Fungi</taxon>
        <taxon>Dikarya</taxon>
        <taxon>Basidiomycota</taxon>
        <taxon>Agaricomycotina</taxon>
        <taxon>Agaricomycetes</taxon>
        <taxon>Cantharellales</taxon>
        <taxon>Ceratobasidiaceae</taxon>
        <taxon>Rhizoctonia</taxon>
    </lineage>
</organism>
<dbReference type="CDD" id="cd00882">
    <property type="entry name" value="Ras_like_GTPase"/>
    <property type="match status" value="1"/>
</dbReference>
<evidence type="ECO:0000313" key="4">
    <source>
        <dbReference type="Proteomes" id="UP000663827"/>
    </source>
</evidence>
<dbReference type="GO" id="GO:0005525">
    <property type="term" value="F:GTP binding"/>
    <property type="evidence" value="ECO:0007669"/>
    <property type="project" value="InterPro"/>
</dbReference>
<evidence type="ECO:0000259" key="2">
    <source>
        <dbReference type="Pfam" id="PF01926"/>
    </source>
</evidence>
<dbReference type="Proteomes" id="UP000663827">
    <property type="component" value="Unassembled WGS sequence"/>
</dbReference>
<dbReference type="Gene3D" id="3.40.50.300">
    <property type="entry name" value="P-loop containing nucleotide triphosphate hydrolases"/>
    <property type="match status" value="1"/>
</dbReference>